<sequence>MPRTPTFPDTADEIKRLELSDLRQRGLLRPGYHSTTLRWSRNGHPSGSVGLDVVLLDDQSYLRLHYTLNDTTRYDYRIELEAVPTNLGNGFRYYMICPVSGRRATVLYLRDGTGKFAHRLAYGPTRLFYGSQLESKTFRGLSSYFAVDREWEKHYKKGRKTHYQGKPTKWYARLLKLGEKADALAPAMDKLLNGYR</sequence>
<dbReference type="EMBL" id="CP095053">
    <property type="protein sequence ID" value="UOR03729.1"/>
    <property type="molecule type" value="Genomic_DNA"/>
</dbReference>
<accession>A0A8T9SVD5</accession>
<gene>
    <name evidence="1" type="ORF">MUN82_12300</name>
</gene>
<dbReference type="RefSeq" id="WP_245090778.1">
    <property type="nucleotide sequence ID" value="NZ_CP095053.1"/>
</dbReference>
<protein>
    <submittedName>
        <fullName evidence="1">Uncharacterized protein</fullName>
    </submittedName>
</protein>
<organism evidence="1 2">
    <name type="scientific">Hymenobacter aerilatus</name>
    <dbReference type="NCBI Taxonomy" id="2932251"/>
    <lineage>
        <taxon>Bacteria</taxon>
        <taxon>Pseudomonadati</taxon>
        <taxon>Bacteroidota</taxon>
        <taxon>Cytophagia</taxon>
        <taxon>Cytophagales</taxon>
        <taxon>Hymenobacteraceae</taxon>
        <taxon>Hymenobacter</taxon>
    </lineage>
</organism>
<name>A0A8T9SVD5_9BACT</name>
<dbReference type="KEGG" id="haei:MUN82_12300"/>
<dbReference type="AlphaFoldDB" id="A0A8T9SVD5"/>
<dbReference type="Proteomes" id="UP000829925">
    <property type="component" value="Chromosome"/>
</dbReference>
<evidence type="ECO:0000313" key="2">
    <source>
        <dbReference type="Proteomes" id="UP000829925"/>
    </source>
</evidence>
<evidence type="ECO:0000313" key="1">
    <source>
        <dbReference type="EMBL" id="UOR03729.1"/>
    </source>
</evidence>
<reference evidence="1 2" key="1">
    <citation type="submission" date="2022-04" db="EMBL/GenBank/DDBJ databases">
        <title>Hymenobacter sp. isolated from the air.</title>
        <authorList>
            <person name="Won M."/>
            <person name="Lee C.-M."/>
            <person name="Woen H.-Y."/>
            <person name="Kwon S.-W."/>
        </authorList>
    </citation>
    <scope>NUCLEOTIDE SEQUENCE [LARGE SCALE GENOMIC DNA]</scope>
    <source>
        <strain evidence="2">5413 J-13</strain>
    </source>
</reference>
<keyword evidence="2" id="KW-1185">Reference proteome</keyword>
<proteinExistence type="predicted"/>